<dbReference type="VEuPathDB" id="MicrosporidiaDB:CWI37_1659p0010"/>
<dbReference type="EMBL" id="PITJ01001659">
    <property type="protein sequence ID" value="TBT98652.1"/>
    <property type="molecule type" value="Genomic_DNA"/>
</dbReference>
<dbReference type="Proteomes" id="UP000292362">
    <property type="component" value="Unassembled WGS sequence"/>
</dbReference>
<feature type="region of interest" description="Disordered" evidence="1">
    <location>
        <begin position="211"/>
        <end position="259"/>
    </location>
</feature>
<dbReference type="AlphaFoldDB" id="A0A4Q9KUU8"/>
<protein>
    <submittedName>
        <fullName evidence="2">Uncharacterized protein</fullName>
    </submittedName>
</protein>
<evidence type="ECO:0000256" key="1">
    <source>
        <dbReference type="SAM" id="MobiDB-lite"/>
    </source>
</evidence>
<feature type="compositionally biased region" description="Basic and acidic residues" evidence="1">
    <location>
        <begin position="237"/>
        <end position="259"/>
    </location>
</feature>
<sequence length="259" mass="28852">MEITLCTVCNDINDVIMGAGIYVPDNKSCTSHTSVANSGSSGAGTYSSNTPVTYQSGAGSYPSSTTPVSHSSVPQYPSVPQYSSMPQYPSMPQYSSLPYPMASLNTNMQPSSQFNTLSPTMTQPLCNEKDYSSMCDNTSERDKFKKCVSDALRKLRSVIDNCKKTLGDVSECCINEECLESLKTKKKEECKDSLGSFISFLKKKLNRIQRKKSFKKKSKRGRFGRESEDSGFTSDYESDRYEGHKEKKEKKKECEDPCE</sequence>
<accession>A0A4Q9KUU8</accession>
<evidence type="ECO:0000313" key="3">
    <source>
        <dbReference type="Proteomes" id="UP000292362"/>
    </source>
</evidence>
<feature type="compositionally biased region" description="Low complexity" evidence="1">
    <location>
        <begin position="60"/>
        <end position="74"/>
    </location>
</feature>
<evidence type="ECO:0000313" key="2">
    <source>
        <dbReference type="EMBL" id="TBT98652.1"/>
    </source>
</evidence>
<organism evidence="2 3">
    <name type="scientific">Hamiltosporidium tvaerminnensis</name>
    <dbReference type="NCBI Taxonomy" id="1176355"/>
    <lineage>
        <taxon>Eukaryota</taxon>
        <taxon>Fungi</taxon>
        <taxon>Fungi incertae sedis</taxon>
        <taxon>Microsporidia</taxon>
        <taxon>Dubosqiidae</taxon>
        <taxon>Hamiltosporidium</taxon>
    </lineage>
</organism>
<reference evidence="2 3" key="1">
    <citation type="submission" date="2017-12" db="EMBL/GenBank/DDBJ databases">
        <authorList>
            <person name="Pombert J.-F."/>
            <person name="Haag K.L."/>
            <person name="Ebert D."/>
        </authorList>
    </citation>
    <scope>NUCLEOTIDE SEQUENCE [LARGE SCALE GENOMIC DNA]</scope>
    <source>
        <strain evidence="2">FI-OER-3-3</strain>
    </source>
</reference>
<proteinExistence type="predicted"/>
<comment type="caution">
    <text evidence="2">The sequence shown here is derived from an EMBL/GenBank/DDBJ whole genome shotgun (WGS) entry which is preliminary data.</text>
</comment>
<feature type="region of interest" description="Disordered" evidence="1">
    <location>
        <begin position="57"/>
        <end position="77"/>
    </location>
</feature>
<name>A0A4Q9KUU8_9MICR</name>
<gene>
    <name evidence="2" type="ORF">CWI37_1659p0010</name>
</gene>
<feature type="compositionally biased region" description="Basic residues" evidence="1">
    <location>
        <begin position="211"/>
        <end position="222"/>
    </location>
</feature>